<sequence>MVLYHLKQLPEYIPVRDQFGFFGPFRPPMMSVISTSPIMVQLGRFFLLSSDRETYSVKVICSKERNIGDPNEIRASLFCGGKISLFGTFFYEPSCCCASFREYDVSDLESISPLSMDLPNFSGNSSGVLSDNRILFSTFNSTLAVPFEVLRAITDCRSLLPNSPTYTPGSQAYLTEWRELYSVCSTVDYHNTLLAPCSGQVKTDVDVFSVKDTLFALPVGGNRAIRLNLTDGKDDVAISTRELSLVVCPIVLEGEERPSSIKVYIGFASNLISFTLPPIDELRSIADSFPVSAFSGDPSVSIVCDIKNEFENVQVCPFALPNYIIINGKISTPCEKYLEFMKNSVDELSEMLSIITDGKTDAATLLGTEIKQNQHIPHIMNVCDEDYSISPLPVFLNRYISSFCPDPSHPSYITCIIGNDLTKKTFSVSFSDFLSFVSSISIPLTSCTDYELLQHLSTMKQWEPAHPWAYEEYPYAKVTQVAAAGGCPSKELKKAYHMKYAPENYLIGVGIVQRKKDKELEFRDEKEEEEEKDDHVPRPVFGPCLEHIPEDLRAPGFYEVAIEELGDFLGAPIVSQRSSGSTLEFKFVIGFDNGKRTGHLRAGHLYSNGGYGSGGIGAKWAGILVPSPKAISSHSQGTPLSTTQRLTFSWYVPVEEDVITIGEIPSDKDRDTERDMNTIIMTDPAYSDTHCGVIVKNLLPGRWHASKVTRAGTNGSCQIIHESLLDDPRYGFIPGLRPIYGADMPQEASNESVFDAEIEGGVNGAGWKQLHHGVGADSGRDGFFIKSMFEKKKEFIEVHGLTEGIGRFVCNNEFGDVCYECVRGYEDGSVPGGWYCQSGWGDGCYPAFVVRDGEGNAIAIRIVFIPEGGEE</sequence>
<comment type="caution">
    <text evidence="2">The sequence shown here is derived from an EMBL/GenBank/DDBJ whole genome shotgun (WGS) entry which is preliminary data.</text>
</comment>
<accession>A0ABQ5KPL3</accession>
<reference evidence="2" key="1">
    <citation type="submission" date="2022-03" db="EMBL/GenBank/DDBJ databases">
        <title>Draft genome sequence of Aduncisulcus paluster, a free-living microaerophilic Fornicata.</title>
        <authorList>
            <person name="Yuyama I."/>
            <person name="Kume K."/>
            <person name="Tamura T."/>
            <person name="Inagaki Y."/>
            <person name="Hashimoto T."/>
        </authorList>
    </citation>
    <scope>NUCLEOTIDE SEQUENCE</scope>
    <source>
        <strain evidence="2">NY0171</strain>
    </source>
</reference>
<evidence type="ECO:0000313" key="2">
    <source>
        <dbReference type="EMBL" id="GKT34462.1"/>
    </source>
</evidence>
<gene>
    <name evidence="2" type="ORF">ADUPG1_007813</name>
</gene>
<dbReference type="Proteomes" id="UP001057375">
    <property type="component" value="Unassembled WGS sequence"/>
</dbReference>
<feature type="region of interest" description="Disordered" evidence="1">
    <location>
        <begin position="521"/>
        <end position="540"/>
    </location>
</feature>
<evidence type="ECO:0000256" key="1">
    <source>
        <dbReference type="SAM" id="MobiDB-lite"/>
    </source>
</evidence>
<organism evidence="2 3">
    <name type="scientific">Aduncisulcus paluster</name>
    <dbReference type="NCBI Taxonomy" id="2918883"/>
    <lineage>
        <taxon>Eukaryota</taxon>
        <taxon>Metamonada</taxon>
        <taxon>Carpediemonas-like organisms</taxon>
        <taxon>Aduncisulcus</taxon>
    </lineage>
</organism>
<dbReference type="EMBL" id="BQXS01010815">
    <property type="protein sequence ID" value="GKT34462.1"/>
    <property type="molecule type" value="Genomic_DNA"/>
</dbReference>
<name>A0ABQ5KPL3_9EUKA</name>
<protein>
    <submittedName>
        <fullName evidence="2">Uncharacterized protein</fullName>
    </submittedName>
</protein>
<keyword evidence="3" id="KW-1185">Reference proteome</keyword>
<proteinExistence type="predicted"/>
<evidence type="ECO:0000313" key="3">
    <source>
        <dbReference type="Proteomes" id="UP001057375"/>
    </source>
</evidence>